<dbReference type="PANTHER" id="PTHR47265">
    <property type="entry name" value="IRON-SULFUR ASSEMBLY PROTEIN ISCA, CHLOROPLASTIC"/>
    <property type="match status" value="1"/>
</dbReference>
<dbReference type="RefSeq" id="WP_240831097.1">
    <property type="nucleotide sequence ID" value="NZ_JAKWBL010000003.1"/>
</dbReference>
<accession>A0ABS9SLZ9</accession>
<dbReference type="SUPFAM" id="SSF89360">
    <property type="entry name" value="HesB-like domain"/>
    <property type="match status" value="1"/>
</dbReference>
<proteinExistence type="predicted"/>
<comment type="caution">
    <text evidence="2">The sequence shown here is derived from an EMBL/GenBank/DDBJ whole genome shotgun (WGS) entry which is preliminary data.</text>
</comment>
<dbReference type="Gene3D" id="2.60.300.12">
    <property type="entry name" value="HesB-like domain"/>
    <property type="match status" value="1"/>
</dbReference>
<keyword evidence="3" id="KW-1185">Reference proteome</keyword>
<protein>
    <submittedName>
        <fullName evidence="2">Iron-sulfur cluster assembly accessory protein</fullName>
    </submittedName>
</protein>
<dbReference type="InterPro" id="IPR035903">
    <property type="entry name" value="HesB-like_dom_sf"/>
</dbReference>
<dbReference type="Pfam" id="PF01521">
    <property type="entry name" value="Fe-S_biosyn"/>
    <property type="match status" value="1"/>
</dbReference>
<dbReference type="NCBIfam" id="TIGR00049">
    <property type="entry name" value="iron-sulfur cluster assembly accessory protein"/>
    <property type="match status" value="1"/>
</dbReference>
<dbReference type="InterPro" id="IPR017870">
    <property type="entry name" value="FeS_cluster_insertion_CS"/>
</dbReference>
<evidence type="ECO:0000313" key="3">
    <source>
        <dbReference type="Proteomes" id="UP001202248"/>
    </source>
</evidence>
<dbReference type="InterPro" id="IPR000361">
    <property type="entry name" value="ATAP_core_dom"/>
</dbReference>
<feature type="domain" description="Core" evidence="1">
    <location>
        <begin position="10"/>
        <end position="110"/>
    </location>
</feature>
<name>A0ABS9SLZ9_9BACT</name>
<evidence type="ECO:0000259" key="1">
    <source>
        <dbReference type="Pfam" id="PF01521"/>
    </source>
</evidence>
<dbReference type="InterPro" id="IPR016092">
    <property type="entry name" value="ATAP"/>
</dbReference>
<gene>
    <name evidence="2" type="ORF">MKP09_16090</name>
</gene>
<evidence type="ECO:0000313" key="2">
    <source>
        <dbReference type="EMBL" id="MCH5599321.1"/>
    </source>
</evidence>
<organism evidence="2 3">
    <name type="scientific">Niabella ginsengisoli</name>
    <dbReference type="NCBI Taxonomy" id="522298"/>
    <lineage>
        <taxon>Bacteria</taxon>
        <taxon>Pseudomonadati</taxon>
        <taxon>Bacteroidota</taxon>
        <taxon>Chitinophagia</taxon>
        <taxon>Chitinophagales</taxon>
        <taxon>Chitinophagaceae</taxon>
        <taxon>Niabella</taxon>
    </lineage>
</organism>
<dbReference type="EMBL" id="JAKWBL010000003">
    <property type="protein sequence ID" value="MCH5599321.1"/>
    <property type="molecule type" value="Genomic_DNA"/>
</dbReference>
<dbReference type="InterPro" id="IPR031108">
    <property type="entry name" value="IscA_plant_cyanobact"/>
</dbReference>
<dbReference type="PANTHER" id="PTHR47265:SF1">
    <property type="entry name" value="IRON-SULFUR ASSEMBLY PROTEIN ISCA, CHLOROPLASTIC"/>
    <property type="match status" value="1"/>
</dbReference>
<sequence length="115" mass="12333">MDTTIVSGPVTLTEGAVKEITRLMNEPGFDTTQYLRVGVKGGGCSGMSYVLGFDARSENDKEFEIEGITCIINKSHELYLAGMEIDWSDGLDNRGFTFSNPNASSTCGCGTSFAV</sequence>
<reference evidence="2 3" key="1">
    <citation type="submission" date="2022-02" db="EMBL/GenBank/DDBJ databases">
        <authorList>
            <person name="Min J."/>
        </authorList>
    </citation>
    <scope>NUCLEOTIDE SEQUENCE [LARGE SCALE GENOMIC DNA]</scope>
    <source>
        <strain evidence="2 3">GR10-1</strain>
    </source>
</reference>
<dbReference type="Proteomes" id="UP001202248">
    <property type="component" value="Unassembled WGS sequence"/>
</dbReference>
<dbReference type="PROSITE" id="PS01152">
    <property type="entry name" value="HESB"/>
    <property type="match status" value="1"/>
</dbReference>